<dbReference type="AlphaFoldDB" id="A0A1H2PWW9"/>
<dbReference type="OrthoDB" id="9785497at2"/>
<evidence type="ECO:0000256" key="7">
    <source>
        <dbReference type="SAM" id="MobiDB-lite"/>
    </source>
</evidence>
<keyword evidence="10" id="KW-1185">Reference proteome</keyword>
<name>A0A1H2PWW9_9BURK</name>
<comment type="similarity">
    <text evidence="1 6">Belongs to the MsrB Met sulfoxide reductase family.</text>
</comment>
<evidence type="ECO:0000256" key="4">
    <source>
        <dbReference type="ARBA" id="ARBA00023002"/>
    </source>
</evidence>
<organism evidence="9 10">
    <name type="scientific">Chitinasiproducens palmae</name>
    <dbReference type="NCBI Taxonomy" id="1770053"/>
    <lineage>
        <taxon>Bacteria</taxon>
        <taxon>Pseudomonadati</taxon>
        <taxon>Pseudomonadota</taxon>
        <taxon>Betaproteobacteria</taxon>
        <taxon>Burkholderiales</taxon>
        <taxon>Burkholderiaceae</taxon>
        <taxon>Chitinasiproducens</taxon>
    </lineage>
</organism>
<dbReference type="InterPro" id="IPR028427">
    <property type="entry name" value="Met_Sox_Rdtase_MsrB"/>
</dbReference>
<feature type="binding site" evidence="6">
    <location>
        <position position="121"/>
    </location>
    <ligand>
        <name>Zn(2+)</name>
        <dbReference type="ChEBI" id="CHEBI:29105"/>
    </ligand>
</feature>
<evidence type="ECO:0000256" key="2">
    <source>
        <dbReference type="ARBA" id="ARBA00022723"/>
    </source>
</evidence>
<dbReference type="EMBL" id="FNLO01000017">
    <property type="protein sequence ID" value="SDV51461.1"/>
    <property type="molecule type" value="Genomic_DNA"/>
</dbReference>
<feature type="domain" description="MsrB" evidence="8">
    <location>
        <begin position="33"/>
        <end position="155"/>
    </location>
</feature>
<dbReference type="GO" id="GO:0005737">
    <property type="term" value="C:cytoplasm"/>
    <property type="evidence" value="ECO:0007669"/>
    <property type="project" value="TreeGrafter"/>
</dbReference>
<dbReference type="HAMAP" id="MF_01400">
    <property type="entry name" value="MsrB"/>
    <property type="match status" value="1"/>
</dbReference>
<dbReference type="GO" id="GO:0008270">
    <property type="term" value="F:zinc ion binding"/>
    <property type="evidence" value="ECO:0007669"/>
    <property type="project" value="UniProtKB-UniRule"/>
</dbReference>
<dbReference type="PANTHER" id="PTHR10173">
    <property type="entry name" value="METHIONINE SULFOXIDE REDUCTASE"/>
    <property type="match status" value="1"/>
</dbReference>
<dbReference type="STRING" id="1770053.SAMN05216551_11764"/>
<dbReference type="PROSITE" id="PS51790">
    <property type="entry name" value="MSRB"/>
    <property type="match status" value="1"/>
</dbReference>
<evidence type="ECO:0000313" key="9">
    <source>
        <dbReference type="EMBL" id="SDV51461.1"/>
    </source>
</evidence>
<feature type="binding site" evidence="6">
    <location>
        <position position="124"/>
    </location>
    <ligand>
        <name>Zn(2+)</name>
        <dbReference type="ChEBI" id="CHEBI:29105"/>
    </ligand>
</feature>
<feature type="active site" description="Nucleophile" evidence="6">
    <location>
        <position position="144"/>
    </location>
</feature>
<dbReference type="InterPro" id="IPR002579">
    <property type="entry name" value="Met_Sox_Rdtase_MsrB_dom"/>
</dbReference>
<dbReference type="Proteomes" id="UP000243719">
    <property type="component" value="Unassembled WGS sequence"/>
</dbReference>
<protein>
    <recommendedName>
        <fullName evidence="6">Peptide methionine sulfoxide reductase MsrB</fullName>
        <ecNumber evidence="6">1.8.4.12</ecNumber>
    </recommendedName>
    <alternativeName>
        <fullName evidence="6">Peptide-methionine (R)-S-oxide reductase</fullName>
    </alternativeName>
</protein>
<dbReference type="PANTHER" id="PTHR10173:SF52">
    <property type="entry name" value="METHIONINE-R-SULFOXIDE REDUCTASE B1"/>
    <property type="match status" value="1"/>
</dbReference>
<keyword evidence="4 6" id="KW-0560">Oxidoreductase</keyword>
<proteinExistence type="inferred from homology"/>
<dbReference type="FunFam" id="2.170.150.20:FF:000001">
    <property type="entry name" value="Peptide methionine sulfoxide reductase MsrB"/>
    <property type="match status" value="1"/>
</dbReference>
<accession>A0A1H2PWW9</accession>
<reference evidence="10" key="1">
    <citation type="submission" date="2016-09" db="EMBL/GenBank/DDBJ databases">
        <authorList>
            <person name="Varghese N."/>
            <person name="Submissions S."/>
        </authorList>
    </citation>
    <scope>NUCLEOTIDE SEQUENCE [LARGE SCALE GENOMIC DNA]</scope>
    <source>
        <strain evidence="10">JS23</strain>
    </source>
</reference>
<evidence type="ECO:0000259" key="8">
    <source>
        <dbReference type="PROSITE" id="PS51790"/>
    </source>
</evidence>
<evidence type="ECO:0000256" key="1">
    <source>
        <dbReference type="ARBA" id="ARBA00007174"/>
    </source>
</evidence>
<evidence type="ECO:0000313" key="10">
    <source>
        <dbReference type="Proteomes" id="UP000243719"/>
    </source>
</evidence>
<evidence type="ECO:0000256" key="5">
    <source>
        <dbReference type="ARBA" id="ARBA00048488"/>
    </source>
</evidence>
<evidence type="ECO:0000256" key="3">
    <source>
        <dbReference type="ARBA" id="ARBA00022833"/>
    </source>
</evidence>
<feature type="binding site" evidence="6">
    <location>
        <position position="75"/>
    </location>
    <ligand>
        <name>Zn(2+)</name>
        <dbReference type="ChEBI" id="CHEBI:29105"/>
    </ligand>
</feature>
<dbReference type="GO" id="GO:0006979">
    <property type="term" value="P:response to oxidative stress"/>
    <property type="evidence" value="ECO:0007669"/>
    <property type="project" value="InterPro"/>
</dbReference>
<dbReference type="NCBIfam" id="TIGR00357">
    <property type="entry name" value="peptide-methionine (R)-S-oxide reductase MsrB"/>
    <property type="match status" value="1"/>
</dbReference>
<dbReference type="Gene3D" id="2.170.150.20">
    <property type="entry name" value="Peptide methionine sulfoxide reductase"/>
    <property type="match status" value="1"/>
</dbReference>
<comment type="cofactor">
    <cofactor evidence="6">
        <name>Zn(2+)</name>
        <dbReference type="ChEBI" id="CHEBI:29105"/>
    </cofactor>
    <text evidence="6">Binds 1 zinc ion per subunit. The zinc ion is important for the structural integrity of the protein.</text>
</comment>
<feature type="binding site" evidence="6">
    <location>
        <position position="72"/>
    </location>
    <ligand>
        <name>Zn(2+)</name>
        <dbReference type="ChEBI" id="CHEBI:29105"/>
    </ligand>
</feature>
<dbReference type="SUPFAM" id="SSF51316">
    <property type="entry name" value="Mss4-like"/>
    <property type="match status" value="1"/>
</dbReference>
<dbReference type="GO" id="GO:0030091">
    <property type="term" value="P:protein repair"/>
    <property type="evidence" value="ECO:0007669"/>
    <property type="project" value="InterPro"/>
</dbReference>
<dbReference type="InterPro" id="IPR011057">
    <property type="entry name" value="Mss4-like_sf"/>
</dbReference>
<dbReference type="GO" id="GO:0033743">
    <property type="term" value="F:peptide-methionine (R)-S-oxide reductase activity"/>
    <property type="evidence" value="ECO:0007669"/>
    <property type="project" value="UniProtKB-UniRule"/>
</dbReference>
<sequence length="161" mass="17796">MTDPKSRNPLAEPSAPGTTQSAAGAVETGIDDDARWRRDLSDIQYRVTREAATERPFTGEYWDHWQTGVYHCVCCGTPLFESTTKFDAGCGWPSYFKPIQGEVIAEKTDRSHGMLRIEVRCKVCDAHLGHVFNDGPNPTGLRYCINSAALQFDPTSPSDPA</sequence>
<feature type="region of interest" description="Disordered" evidence="7">
    <location>
        <begin position="1"/>
        <end position="30"/>
    </location>
</feature>
<dbReference type="EC" id="1.8.4.12" evidence="6"/>
<comment type="catalytic activity">
    <reaction evidence="5 6">
        <text>L-methionyl-[protein] + [thioredoxin]-disulfide + H2O = L-methionyl-(R)-S-oxide-[protein] + [thioredoxin]-dithiol</text>
        <dbReference type="Rhea" id="RHEA:24164"/>
        <dbReference type="Rhea" id="RHEA-COMP:10698"/>
        <dbReference type="Rhea" id="RHEA-COMP:10700"/>
        <dbReference type="Rhea" id="RHEA-COMP:12313"/>
        <dbReference type="Rhea" id="RHEA-COMP:12314"/>
        <dbReference type="ChEBI" id="CHEBI:15377"/>
        <dbReference type="ChEBI" id="CHEBI:16044"/>
        <dbReference type="ChEBI" id="CHEBI:29950"/>
        <dbReference type="ChEBI" id="CHEBI:45764"/>
        <dbReference type="ChEBI" id="CHEBI:50058"/>
        <dbReference type="EC" id="1.8.4.12"/>
    </reaction>
</comment>
<keyword evidence="3 6" id="KW-0862">Zinc</keyword>
<dbReference type="RefSeq" id="WP_091913128.1">
    <property type="nucleotide sequence ID" value="NZ_FNLO01000017.1"/>
</dbReference>
<dbReference type="Pfam" id="PF01641">
    <property type="entry name" value="SelR"/>
    <property type="match status" value="1"/>
</dbReference>
<gene>
    <name evidence="6" type="primary">msrB</name>
    <name evidence="9" type="ORF">SAMN05216551_11764</name>
</gene>
<evidence type="ECO:0000256" key="6">
    <source>
        <dbReference type="HAMAP-Rule" id="MF_01400"/>
    </source>
</evidence>
<keyword evidence="2 6" id="KW-0479">Metal-binding</keyword>